<proteinExistence type="predicted"/>
<comment type="caution">
    <text evidence="2">The sequence shown here is derived from an EMBL/GenBank/DDBJ whole genome shotgun (WGS) entry which is preliminary data.</text>
</comment>
<dbReference type="Proteomes" id="UP001214576">
    <property type="component" value="Unassembled WGS sequence"/>
</dbReference>
<evidence type="ECO:0000256" key="1">
    <source>
        <dbReference type="SAM" id="MobiDB-lite"/>
    </source>
</evidence>
<gene>
    <name evidence="2" type="ORF">MG293_012148</name>
</gene>
<accession>A0AAD4U480</accession>
<protein>
    <submittedName>
        <fullName evidence="2">Uncharacterized protein</fullName>
    </submittedName>
</protein>
<reference evidence="2" key="1">
    <citation type="submission" date="2022-03" db="EMBL/GenBank/DDBJ databases">
        <title>Genomic analyses of argali, domestic sheep and their hybrids provide insights into chromosomal evolution, heterosis and genetic basis of agronomic traits.</title>
        <authorList>
            <person name="Li M."/>
        </authorList>
    </citation>
    <scope>NUCLEOTIDE SEQUENCE</scope>
    <source>
        <strain evidence="2">CAU-MHL-2022a</strain>
        <tissue evidence="2">Skin</tissue>
    </source>
</reference>
<organism evidence="2 3">
    <name type="scientific">Ovis ammon polii</name>
    <dbReference type="NCBI Taxonomy" id="230172"/>
    <lineage>
        <taxon>Eukaryota</taxon>
        <taxon>Metazoa</taxon>
        <taxon>Chordata</taxon>
        <taxon>Craniata</taxon>
        <taxon>Vertebrata</taxon>
        <taxon>Euteleostomi</taxon>
        <taxon>Mammalia</taxon>
        <taxon>Eutheria</taxon>
        <taxon>Laurasiatheria</taxon>
        <taxon>Artiodactyla</taxon>
        <taxon>Ruminantia</taxon>
        <taxon>Pecora</taxon>
        <taxon>Bovidae</taxon>
        <taxon>Caprinae</taxon>
        <taxon>Ovis</taxon>
    </lineage>
</organism>
<feature type="compositionally biased region" description="Basic and acidic residues" evidence="1">
    <location>
        <begin position="138"/>
        <end position="149"/>
    </location>
</feature>
<feature type="non-terminal residue" evidence="2">
    <location>
        <position position="1"/>
    </location>
</feature>
<sequence>PKPSPKCYSTFYFIFIPRALFKILLFEFPEDPEGNRPLKMCEGGQQKTLLKTFLNGESIAEAARAALPSGFQVYQGLSLSHRGPWNLIFLVQEVGCPLERFSFRVIFWEDWIRKEGGAMTHLSLRHRGPRATLASSRQADEAAGAKEAQRNVPFD</sequence>
<feature type="region of interest" description="Disordered" evidence="1">
    <location>
        <begin position="130"/>
        <end position="155"/>
    </location>
</feature>
<keyword evidence="3" id="KW-1185">Reference proteome</keyword>
<evidence type="ECO:0000313" key="2">
    <source>
        <dbReference type="EMBL" id="KAI4537285.1"/>
    </source>
</evidence>
<evidence type="ECO:0000313" key="3">
    <source>
        <dbReference type="Proteomes" id="UP001214576"/>
    </source>
</evidence>
<dbReference type="AlphaFoldDB" id="A0AAD4U480"/>
<dbReference type="EMBL" id="JAKZEL010000014">
    <property type="protein sequence ID" value="KAI4537285.1"/>
    <property type="molecule type" value="Genomic_DNA"/>
</dbReference>
<name>A0AAD4U480_OVIAM</name>